<dbReference type="Pfam" id="PF04055">
    <property type="entry name" value="Radical_SAM"/>
    <property type="match status" value="1"/>
</dbReference>
<sequence length="466" mass="52167">MLQHVSSCTPEYARRLPPRTRPVIRYRREDFGWLAAFPDGSVAMYDEGAEALLRAGEPPERCTAHLVERLSVETDFHFRAPAMVWLEITRSCNLRCPHCFVEGGRARSSELPTELIMRLLDEWAGMGVFSLIVTGGEPTMHPDFCEIVQRAYDLGFVIGIATNGTTLSERILSRIPQDDVIISMSIDGLHGQGKYRNEGEFAYVTRRLAELRDRGFNTSIMTTTTHENVDDLPVIIDWAKENDVSLRSVPFIPMGRGALHKDLASSMHDVERTARFWIDEEEWGREKDRTLGLCAGKVLDFLYTMVFATRRCMSARGVCYVNSAGDVFPCSTCAGNKVLCGGNVQLTPFAAIWESEDWLIRKITWDNYRDTCEGCPINDDKYFCTGRCPSQSSILNGTFDGCGTSDFQLQSILRREELFRARIMAEPRVELRRGERAGPEARDAAPAPASGTAPAPARSTVPGERS</sequence>
<keyword evidence="8" id="KW-1185">Reference proteome</keyword>
<keyword evidence="2" id="KW-0479">Metal-binding</keyword>
<gene>
    <name evidence="7" type="ORF">NQU55_21950</name>
</gene>
<name>A0A9X2LJH9_9ACTN</name>
<feature type="compositionally biased region" description="Low complexity" evidence="5">
    <location>
        <begin position="444"/>
        <end position="460"/>
    </location>
</feature>
<keyword evidence="4" id="KW-0411">Iron-sulfur</keyword>
<feature type="compositionally biased region" description="Basic and acidic residues" evidence="5">
    <location>
        <begin position="429"/>
        <end position="443"/>
    </location>
</feature>
<feature type="domain" description="Radical SAM core" evidence="6">
    <location>
        <begin position="78"/>
        <end position="290"/>
    </location>
</feature>
<evidence type="ECO:0000313" key="8">
    <source>
        <dbReference type="Proteomes" id="UP001142374"/>
    </source>
</evidence>
<evidence type="ECO:0000256" key="2">
    <source>
        <dbReference type="ARBA" id="ARBA00022723"/>
    </source>
</evidence>
<feature type="region of interest" description="Disordered" evidence="5">
    <location>
        <begin position="429"/>
        <end position="466"/>
    </location>
</feature>
<dbReference type="InterPro" id="IPR007197">
    <property type="entry name" value="rSAM"/>
</dbReference>
<dbReference type="RefSeq" id="WP_168091789.1">
    <property type="nucleotide sequence ID" value="NZ_JAATER010000039.1"/>
</dbReference>
<evidence type="ECO:0000259" key="6">
    <source>
        <dbReference type="PROSITE" id="PS51918"/>
    </source>
</evidence>
<dbReference type="GO" id="GO:0003824">
    <property type="term" value="F:catalytic activity"/>
    <property type="evidence" value="ECO:0007669"/>
    <property type="project" value="InterPro"/>
</dbReference>
<dbReference type="SFLD" id="SFLDG01067">
    <property type="entry name" value="SPASM/twitch_domain_containing"/>
    <property type="match status" value="1"/>
</dbReference>
<dbReference type="Pfam" id="PF13186">
    <property type="entry name" value="SPASM"/>
    <property type="match status" value="1"/>
</dbReference>
<dbReference type="GO" id="GO:0046872">
    <property type="term" value="F:metal ion binding"/>
    <property type="evidence" value="ECO:0007669"/>
    <property type="project" value="UniProtKB-KW"/>
</dbReference>
<protein>
    <submittedName>
        <fullName evidence="7">Radical SAM protein</fullName>
    </submittedName>
</protein>
<dbReference type="InterPro" id="IPR013785">
    <property type="entry name" value="Aldolase_TIM"/>
</dbReference>
<dbReference type="CDD" id="cd01335">
    <property type="entry name" value="Radical_SAM"/>
    <property type="match status" value="1"/>
</dbReference>
<evidence type="ECO:0000256" key="5">
    <source>
        <dbReference type="SAM" id="MobiDB-lite"/>
    </source>
</evidence>
<accession>A0A9X2LJH9</accession>
<dbReference type="InterPro" id="IPR058240">
    <property type="entry name" value="rSAM_sf"/>
</dbReference>
<dbReference type="SFLD" id="SFLDG01386">
    <property type="entry name" value="main_SPASM_domain-containing"/>
    <property type="match status" value="1"/>
</dbReference>
<dbReference type="PANTHER" id="PTHR11228">
    <property type="entry name" value="RADICAL SAM DOMAIN PROTEIN"/>
    <property type="match status" value="1"/>
</dbReference>
<dbReference type="SUPFAM" id="SSF102114">
    <property type="entry name" value="Radical SAM enzymes"/>
    <property type="match status" value="1"/>
</dbReference>
<keyword evidence="1" id="KW-0949">S-adenosyl-L-methionine</keyword>
<dbReference type="InterPro" id="IPR050377">
    <property type="entry name" value="Radical_SAM_PqqE_MftC-like"/>
</dbReference>
<dbReference type="PANTHER" id="PTHR11228:SF35">
    <property type="entry name" value="MOLYBDENUM COFACTOR BIOSYNTHESIS PROTEIN A-RELATED"/>
    <property type="match status" value="1"/>
</dbReference>
<evidence type="ECO:0000256" key="4">
    <source>
        <dbReference type="ARBA" id="ARBA00023014"/>
    </source>
</evidence>
<dbReference type="GO" id="GO:0051536">
    <property type="term" value="F:iron-sulfur cluster binding"/>
    <property type="evidence" value="ECO:0007669"/>
    <property type="project" value="UniProtKB-KW"/>
</dbReference>
<dbReference type="EMBL" id="JANIID010000021">
    <property type="protein sequence ID" value="MCQ8772412.1"/>
    <property type="molecule type" value="Genomic_DNA"/>
</dbReference>
<dbReference type="InterPro" id="IPR023885">
    <property type="entry name" value="4Fe4S-binding_SPASM_dom"/>
</dbReference>
<keyword evidence="3" id="KW-0408">Iron</keyword>
<dbReference type="NCBIfam" id="TIGR04085">
    <property type="entry name" value="rSAM_more_4Fe4S"/>
    <property type="match status" value="1"/>
</dbReference>
<evidence type="ECO:0000256" key="1">
    <source>
        <dbReference type="ARBA" id="ARBA00022691"/>
    </source>
</evidence>
<dbReference type="Proteomes" id="UP001142374">
    <property type="component" value="Unassembled WGS sequence"/>
</dbReference>
<proteinExistence type="predicted"/>
<dbReference type="AlphaFoldDB" id="A0A9X2LJH9"/>
<organism evidence="7 8">
    <name type="scientific">Streptomyces telluris</name>
    <dbReference type="NCBI Taxonomy" id="2720021"/>
    <lineage>
        <taxon>Bacteria</taxon>
        <taxon>Bacillati</taxon>
        <taxon>Actinomycetota</taxon>
        <taxon>Actinomycetes</taxon>
        <taxon>Kitasatosporales</taxon>
        <taxon>Streptomycetaceae</taxon>
        <taxon>Streptomyces</taxon>
    </lineage>
</organism>
<dbReference type="Gene3D" id="3.20.20.70">
    <property type="entry name" value="Aldolase class I"/>
    <property type="match status" value="1"/>
</dbReference>
<comment type="caution">
    <text evidence="7">The sequence shown here is derived from an EMBL/GenBank/DDBJ whole genome shotgun (WGS) entry which is preliminary data.</text>
</comment>
<dbReference type="SFLD" id="SFLDS00029">
    <property type="entry name" value="Radical_SAM"/>
    <property type="match status" value="1"/>
</dbReference>
<dbReference type="PROSITE" id="PS51918">
    <property type="entry name" value="RADICAL_SAM"/>
    <property type="match status" value="1"/>
</dbReference>
<evidence type="ECO:0000313" key="7">
    <source>
        <dbReference type="EMBL" id="MCQ8772412.1"/>
    </source>
</evidence>
<evidence type="ECO:0000256" key="3">
    <source>
        <dbReference type="ARBA" id="ARBA00023004"/>
    </source>
</evidence>
<reference evidence="7" key="1">
    <citation type="submission" date="2022-06" db="EMBL/GenBank/DDBJ databases">
        <title>WGS of actinobacteria.</title>
        <authorList>
            <person name="Thawai C."/>
        </authorList>
    </citation>
    <scope>NUCLEOTIDE SEQUENCE</scope>
    <source>
        <strain evidence="7">AA8</strain>
    </source>
</reference>